<dbReference type="AlphaFoldDB" id="X1N2X8"/>
<keyword evidence="1" id="KW-0472">Membrane</keyword>
<feature type="non-terminal residue" evidence="2">
    <location>
        <position position="1"/>
    </location>
</feature>
<keyword evidence="1" id="KW-0812">Transmembrane</keyword>
<feature type="transmembrane region" description="Helical" evidence="1">
    <location>
        <begin position="139"/>
        <end position="158"/>
    </location>
</feature>
<feature type="transmembrane region" description="Helical" evidence="1">
    <location>
        <begin position="36"/>
        <end position="55"/>
    </location>
</feature>
<accession>X1N2X8</accession>
<keyword evidence="1" id="KW-1133">Transmembrane helix</keyword>
<sequence>VAGTIVEGGSLEQKLLFVIGAPILGFTAYLNKQKMFVTLQIVIVIGAILAFFGSLPASLRYAIMVGSGIFGIGYLIKVNYSKEDVWWPLGGLGLLSIAIGLTTNAVAYPLLFNSLLGTGGVLIALYSAIGFFHLKVRIAAIWLILNVIFSINPLRIVFSQIL</sequence>
<proteinExistence type="predicted"/>
<feature type="transmembrane region" description="Helical" evidence="1">
    <location>
        <begin position="85"/>
        <end position="108"/>
    </location>
</feature>
<comment type="caution">
    <text evidence="2">The sequence shown here is derived from an EMBL/GenBank/DDBJ whole genome shotgun (WGS) entry which is preliminary data.</text>
</comment>
<gene>
    <name evidence="2" type="ORF">S06H3_47975</name>
</gene>
<feature type="transmembrane region" description="Helical" evidence="1">
    <location>
        <begin position="114"/>
        <end position="132"/>
    </location>
</feature>
<name>X1N2X8_9ZZZZ</name>
<dbReference type="EMBL" id="BARV01030179">
    <property type="protein sequence ID" value="GAI38382.1"/>
    <property type="molecule type" value="Genomic_DNA"/>
</dbReference>
<feature type="transmembrane region" description="Helical" evidence="1">
    <location>
        <begin position="61"/>
        <end position="78"/>
    </location>
</feature>
<organism evidence="2">
    <name type="scientific">marine sediment metagenome</name>
    <dbReference type="NCBI Taxonomy" id="412755"/>
    <lineage>
        <taxon>unclassified sequences</taxon>
        <taxon>metagenomes</taxon>
        <taxon>ecological metagenomes</taxon>
    </lineage>
</organism>
<protein>
    <submittedName>
        <fullName evidence="2">Uncharacterized protein</fullName>
    </submittedName>
</protein>
<evidence type="ECO:0000256" key="1">
    <source>
        <dbReference type="SAM" id="Phobius"/>
    </source>
</evidence>
<evidence type="ECO:0000313" key="2">
    <source>
        <dbReference type="EMBL" id="GAI38382.1"/>
    </source>
</evidence>
<reference evidence="2" key="1">
    <citation type="journal article" date="2014" name="Front. Microbiol.">
        <title>High frequency of phylogenetically diverse reductive dehalogenase-homologous genes in deep subseafloor sedimentary metagenomes.</title>
        <authorList>
            <person name="Kawai M."/>
            <person name="Futagami T."/>
            <person name="Toyoda A."/>
            <person name="Takaki Y."/>
            <person name="Nishi S."/>
            <person name="Hori S."/>
            <person name="Arai W."/>
            <person name="Tsubouchi T."/>
            <person name="Morono Y."/>
            <person name="Uchiyama I."/>
            <person name="Ito T."/>
            <person name="Fujiyama A."/>
            <person name="Inagaki F."/>
            <person name="Takami H."/>
        </authorList>
    </citation>
    <scope>NUCLEOTIDE SEQUENCE</scope>
    <source>
        <strain evidence="2">Expedition CK06-06</strain>
    </source>
</reference>